<dbReference type="AlphaFoldDB" id="A0A6M0SV77"/>
<dbReference type="Pfam" id="PF19677">
    <property type="entry name" value="DUF6179"/>
    <property type="match status" value="1"/>
</dbReference>
<name>A0A6M0SV77_CLOBO</name>
<gene>
    <name evidence="1" type="ORF">EXM42_00130</name>
</gene>
<accession>A0A6M0SV77</accession>
<proteinExistence type="predicted"/>
<evidence type="ECO:0000313" key="2">
    <source>
        <dbReference type="Proteomes" id="UP000473089"/>
    </source>
</evidence>
<sequence length="449" mass="53032">MGNTIQKYNYSIENKFSEESFLKDILINCYENKLLNNNTLARIYYERMELLRVKLKYYTKDESSSVMTEVAESILQCIDYTIGIYLKNFNNIELITEELKHTSLSDMLKMGQDLIKNKKLECEKLFKKVRSNKLKVDNYSYNDTVDDGFSLFFKEYDDFFAPHETPGCSIDYQLYIDTMNFIGIEYVYNYLYDLSLENEFCNKFDIDEVNKLLKGYDKDCELLLINIFELVLINSLGLVICNKGLSSLNINNLDIEIIKNKLEELSIEELKEELIKDAKICLEVLELKNTELMIYIKKDISNIALLINERIKLNKLEKVFISFNKEEPSEMIEYIDGEKMANSKFKKITEEIRECFLVEDKISLIKDNIKSLEDLLDMLNADCLFGDEYITFFKSLSKMEIVLLYKYISDLSLKDEYEKDLYAEFNKYIFSLKKEEQKVISELKERINL</sequence>
<comment type="caution">
    <text evidence="1">The sequence shown here is derived from an EMBL/GenBank/DDBJ whole genome shotgun (WGS) entry which is preliminary data.</text>
</comment>
<dbReference type="Proteomes" id="UP000473089">
    <property type="component" value="Unassembled WGS sequence"/>
</dbReference>
<dbReference type="EMBL" id="SGJP01000001">
    <property type="protein sequence ID" value="NFA58865.1"/>
    <property type="molecule type" value="Genomic_DNA"/>
</dbReference>
<dbReference type="InterPro" id="IPR045751">
    <property type="entry name" value="DUF6179"/>
</dbReference>
<evidence type="ECO:0000313" key="1">
    <source>
        <dbReference type="EMBL" id="NFA58865.1"/>
    </source>
</evidence>
<protein>
    <submittedName>
        <fullName evidence="1">Uncharacterized protein</fullName>
    </submittedName>
</protein>
<organism evidence="1 2">
    <name type="scientific">Clostridium botulinum</name>
    <dbReference type="NCBI Taxonomy" id="1491"/>
    <lineage>
        <taxon>Bacteria</taxon>
        <taxon>Bacillati</taxon>
        <taxon>Bacillota</taxon>
        <taxon>Clostridia</taxon>
        <taxon>Eubacteriales</taxon>
        <taxon>Clostridiaceae</taxon>
        <taxon>Clostridium</taxon>
    </lineage>
</organism>
<reference evidence="1 2" key="1">
    <citation type="submission" date="2019-02" db="EMBL/GenBank/DDBJ databases">
        <title>Genome sequencing of Clostridium botulinum clinical isolates.</title>
        <authorList>
            <person name="Brunt J."/>
            <person name="Van Vliet A.H.M."/>
            <person name="Stringer S.C."/>
            <person name="Grant K.A."/>
            <person name="Carter A.C."/>
            <person name="Peck M.W."/>
        </authorList>
    </citation>
    <scope>NUCLEOTIDE SEQUENCE [LARGE SCALE GENOMIC DNA]</scope>
    <source>
        <strain evidence="1 2">R1125/03</strain>
    </source>
</reference>